<dbReference type="PANTHER" id="PTHR43031:SF17">
    <property type="entry name" value="SULFURTRANSFERASE YTWF-RELATED"/>
    <property type="match status" value="1"/>
</dbReference>
<accession>A0ABT2JPB8</accession>
<evidence type="ECO:0000313" key="2">
    <source>
        <dbReference type="EMBL" id="MCT2589119.1"/>
    </source>
</evidence>
<gene>
    <name evidence="2" type="ORF">LHJ74_04065</name>
</gene>
<name>A0ABT2JPB8_9ACTN</name>
<comment type="caution">
    <text evidence="2">The sequence shown here is derived from an EMBL/GenBank/DDBJ whole genome shotgun (WGS) entry which is preliminary data.</text>
</comment>
<dbReference type="Gene3D" id="3.40.250.10">
    <property type="entry name" value="Rhodanese-like domain"/>
    <property type="match status" value="1"/>
</dbReference>
<dbReference type="SMART" id="SM00450">
    <property type="entry name" value="RHOD"/>
    <property type="match status" value="1"/>
</dbReference>
<dbReference type="InterPro" id="IPR001763">
    <property type="entry name" value="Rhodanese-like_dom"/>
</dbReference>
<organism evidence="2 3">
    <name type="scientific">Streptomyces gossypii</name>
    <dbReference type="NCBI Taxonomy" id="2883101"/>
    <lineage>
        <taxon>Bacteria</taxon>
        <taxon>Bacillati</taxon>
        <taxon>Actinomycetota</taxon>
        <taxon>Actinomycetes</taxon>
        <taxon>Kitasatosporales</taxon>
        <taxon>Streptomycetaceae</taxon>
        <taxon>Streptomyces</taxon>
    </lineage>
</organism>
<evidence type="ECO:0000259" key="1">
    <source>
        <dbReference type="PROSITE" id="PS50206"/>
    </source>
</evidence>
<protein>
    <submittedName>
        <fullName evidence="2">Rhodanese-like domain-containing protein</fullName>
    </submittedName>
</protein>
<dbReference type="CDD" id="cd00158">
    <property type="entry name" value="RHOD"/>
    <property type="match status" value="1"/>
</dbReference>
<sequence>MQFGQLPQVEAAKVPADGLLLDVREDDEWAAGHAADALHIPMSDFVGRIGELTERADEGERIFVVCRVGGRSAQVAQYLIQQGMDAVNVDGGMLAWQAAGRPVVNGSEGSAETGGAYVK</sequence>
<reference evidence="2 3" key="1">
    <citation type="submission" date="2021-10" db="EMBL/GenBank/DDBJ databases">
        <title>Streptomyces gossypii sp. nov., isolated from soil collected from cotton field.</title>
        <authorList>
            <person name="Ge X."/>
            <person name="Chen X."/>
            <person name="Liu W."/>
        </authorList>
    </citation>
    <scope>NUCLEOTIDE SEQUENCE [LARGE SCALE GENOMIC DNA]</scope>
    <source>
        <strain evidence="2 3">N2-109</strain>
    </source>
</reference>
<evidence type="ECO:0000313" key="3">
    <source>
        <dbReference type="Proteomes" id="UP001156389"/>
    </source>
</evidence>
<dbReference type="Proteomes" id="UP001156389">
    <property type="component" value="Unassembled WGS sequence"/>
</dbReference>
<dbReference type="InterPro" id="IPR050229">
    <property type="entry name" value="GlpE_sulfurtransferase"/>
</dbReference>
<keyword evidence="3" id="KW-1185">Reference proteome</keyword>
<dbReference type="Pfam" id="PF00581">
    <property type="entry name" value="Rhodanese"/>
    <property type="match status" value="1"/>
</dbReference>
<dbReference type="InterPro" id="IPR036873">
    <property type="entry name" value="Rhodanese-like_dom_sf"/>
</dbReference>
<proteinExistence type="predicted"/>
<dbReference type="PANTHER" id="PTHR43031">
    <property type="entry name" value="FAD-DEPENDENT OXIDOREDUCTASE"/>
    <property type="match status" value="1"/>
</dbReference>
<dbReference type="PROSITE" id="PS50206">
    <property type="entry name" value="RHODANESE_3"/>
    <property type="match status" value="1"/>
</dbReference>
<dbReference type="RefSeq" id="WP_260216541.1">
    <property type="nucleotide sequence ID" value="NZ_JAJAGO010000002.1"/>
</dbReference>
<dbReference type="EMBL" id="JAJAGO010000002">
    <property type="protein sequence ID" value="MCT2589119.1"/>
    <property type="molecule type" value="Genomic_DNA"/>
</dbReference>
<feature type="domain" description="Rhodanese" evidence="1">
    <location>
        <begin position="14"/>
        <end position="105"/>
    </location>
</feature>
<dbReference type="SUPFAM" id="SSF52821">
    <property type="entry name" value="Rhodanese/Cell cycle control phosphatase"/>
    <property type="match status" value="1"/>
</dbReference>